<dbReference type="SUPFAM" id="SSF55729">
    <property type="entry name" value="Acyl-CoA N-acyltransferases (Nat)"/>
    <property type="match status" value="1"/>
</dbReference>
<proteinExistence type="predicted"/>
<dbReference type="RefSeq" id="WP_146564720.1">
    <property type="nucleotide sequence ID" value="NZ_SIHJ01000001.1"/>
</dbReference>
<feature type="domain" description="N-acetyltransferase" evidence="1">
    <location>
        <begin position="203"/>
        <end position="376"/>
    </location>
</feature>
<dbReference type="InterPro" id="IPR039968">
    <property type="entry name" value="BcerS-like"/>
</dbReference>
<sequence length="376" mass="43100">MPQIEVVPVSSGKQQKQFLNLPWEINREDPNWMPPLRQNQKLLSGFGKHPFYDAAESQAFLAVRDGRPVGRVLAIVNHAHNEFHDDKLGFFGFFESVDDAEVSGALLDAAAEWLRGKGMDSVRGPADPSINYEWGLLIDGFQTPPYFMMTHNLPYYERLFEDWGLAKSQDLYAFGGDISILKNLKDQKKLMRMDETIRERFGITVRPMDGKRFAQEVETFLRIYNEALTNTWGYVPMSRSELLHMAKDLKHLIVPELAIVAEVEGEPIGVMFGLLDYNPRIKKIDGKLFPFGFMRLLYNKRSIKRIRVVSTNVLPKYQGWGVGLVLALGMVYPGLEYGLEECEFSWVLETNDLSRKTLEKGGAPKYKTYRVYDRAL</sequence>
<reference evidence="2 3" key="1">
    <citation type="submission" date="2019-02" db="EMBL/GenBank/DDBJ databases">
        <title>Deep-cultivation of Planctomycetes and their phenomic and genomic characterization uncovers novel biology.</title>
        <authorList>
            <person name="Wiegand S."/>
            <person name="Jogler M."/>
            <person name="Boedeker C."/>
            <person name="Pinto D."/>
            <person name="Vollmers J."/>
            <person name="Rivas-Marin E."/>
            <person name="Kohn T."/>
            <person name="Peeters S.H."/>
            <person name="Heuer A."/>
            <person name="Rast P."/>
            <person name="Oberbeckmann S."/>
            <person name="Bunk B."/>
            <person name="Jeske O."/>
            <person name="Meyerdierks A."/>
            <person name="Storesund J.E."/>
            <person name="Kallscheuer N."/>
            <person name="Luecker S."/>
            <person name="Lage O.M."/>
            <person name="Pohl T."/>
            <person name="Merkel B.J."/>
            <person name="Hornburger P."/>
            <person name="Mueller R.-W."/>
            <person name="Bruemmer F."/>
            <person name="Labrenz M."/>
            <person name="Spormann A.M."/>
            <person name="Op Den Camp H."/>
            <person name="Overmann J."/>
            <person name="Amann R."/>
            <person name="Jetten M.S.M."/>
            <person name="Mascher T."/>
            <person name="Medema M.H."/>
            <person name="Devos D.P."/>
            <person name="Kaster A.-K."/>
            <person name="Ovreas L."/>
            <person name="Rohde M."/>
            <person name="Galperin M.Y."/>
            <person name="Jogler C."/>
        </authorList>
    </citation>
    <scope>NUCLEOTIDE SEQUENCE [LARGE SCALE GENOMIC DNA]</scope>
    <source>
        <strain evidence="2 3">KOR34</strain>
    </source>
</reference>
<dbReference type="AlphaFoldDB" id="A0A5C5VHM2"/>
<dbReference type="PANTHER" id="PTHR41368">
    <property type="entry name" value="PROTEIN YGHO"/>
    <property type="match status" value="1"/>
</dbReference>
<dbReference type="InterPro" id="IPR016181">
    <property type="entry name" value="Acyl_CoA_acyltransferase"/>
</dbReference>
<dbReference type="Gene3D" id="3.40.630.30">
    <property type="match status" value="1"/>
</dbReference>
<dbReference type="OrthoDB" id="9806005at2"/>
<comment type="caution">
    <text evidence="2">The sequence shown here is derived from an EMBL/GenBank/DDBJ whole genome shotgun (WGS) entry which is preliminary data.</text>
</comment>
<dbReference type="PANTHER" id="PTHR41368:SF1">
    <property type="entry name" value="PROTEIN YGHO"/>
    <property type="match status" value="1"/>
</dbReference>
<dbReference type="EMBL" id="SIHJ01000001">
    <property type="protein sequence ID" value="TWT37379.1"/>
    <property type="molecule type" value="Genomic_DNA"/>
</dbReference>
<dbReference type="PROSITE" id="PS51186">
    <property type="entry name" value="GNAT"/>
    <property type="match status" value="1"/>
</dbReference>
<protein>
    <recommendedName>
        <fullName evidence="1">N-acetyltransferase domain-containing protein</fullName>
    </recommendedName>
</protein>
<dbReference type="Proteomes" id="UP000316714">
    <property type="component" value="Unassembled WGS sequence"/>
</dbReference>
<organism evidence="2 3">
    <name type="scientific">Posidoniimonas corsicana</name>
    <dbReference type="NCBI Taxonomy" id="1938618"/>
    <lineage>
        <taxon>Bacteria</taxon>
        <taxon>Pseudomonadati</taxon>
        <taxon>Planctomycetota</taxon>
        <taxon>Planctomycetia</taxon>
        <taxon>Pirellulales</taxon>
        <taxon>Lacipirellulaceae</taxon>
        <taxon>Posidoniimonas</taxon>
    </lineage>
</organism>
<keyword evidence="3" id="KW-1185">Reference proteome</keyword>
<name>A0A5C5VHM2_9BACT</name>
<evidence type="ECO:0000259" key="1">
    <source>
        <dbReference type="PROSITE" id="PS51186"/>
    </source>
</evidence>
<dbReference type="GO" id="GO:0016747">
    <property type="term" value="F:acyltransferase activity, transferring groups other than amino-acyl groups"/>
    <property type="evidence" value="ECO:0007669"/>
    <property type="project" value="InterPro"/>
</dbReference>
<evidence type="ECO:0000313" key="2">
    <source>
        <dbReference type="EMBL" id="TWT37379.1"/>
    </source>
</evidence>
<dbReference type="InterPro" id="IPR000182">
    <property type="entry name" value="GNAT_dom"/>
</dbReference>
<gene>
    <name evidence="2" type="ORF">KOR34_23290</name>
</gene>
<evidence type="ECO:0000313" key="3">
    <source>
        <dbReference type="Proteomes" id="UP000316714"/>
    </source>
</evidence>
<accession>A0A5C5VHM2</accession>